<proteinExistence type="predicted"/>
<accession>A0ACC0CAK2</accession>
<evidence type="ECO:0000313" key="2">
    <source>
        <dbReference type="Proteomes" id="UP001060085"/>
    </source>
</evidence>
<organism evidence="1 2">
    <name type="scientific">Catharanthus roseus</name>
    <name type="common">Madagascar periwinkle</name>
    <name type="synonym">Vinca rosea</name>
    <dbReference type="NCBI Taxonomy" id="4058"/>
    <lineage>
        <taxon>Eukaryota</taxon>
        <taxon>Viridiplantae</taxon>
        <taxon>Streptophyta</taxon>
        <taxon>Embryophyta</taxon>
        <taxon>Tracheophyta</taxon>
        <taxon>Spermatophyta</taxon>
        <taxon>Magnoliopsida</taxon>
        <taxon>eudicotyledons</taxon>
        <taxon>Gunneridae</taxon>
        <taxon>Pentapetalae</taxon>
        <taxon>asterids</taxon>
        <taxon>lamiids</taxon>
        <taxon>Gentianales</taxon>
        <taxon>Apocynaceae</taxon>
        <taxon>Rauvolfioideae</taxon>
        <taxon>Vinceae</taxon>
        <taxon>Catharanthinae</taxon>
        <taxon>Catharanthus</taxon>
    </lineage>
</organism>
<dbReference type="EMBL" id="CM044701">
    <property type="protein sequence ID" value="KAI5681915.1"/>
    <property type="molecule type" value="Genomic_DNA"/>
</dbReference>
<gene>
    <name evidence="1" type="ORF">M9H77_03143</name>
</gene>
<name>A0ACC0CAK2_CATRO</name>
<reference evidence="2" key="1">
    <citation type="journal article" date="2023" name="Nat. Plants">
        <title>Single-cell RNA sequencing provides a high-resolution roadmap for understanding the multicellular compartmentation of specialized metabolism.</title>
        <authorList>
            <person name="Sun S."/>
            <person name="Shen X."/>
            <person name="Li Y."/>
            <person name="Li Y."/>
            <person name="Wang S."/>
            <person name="Li R."/>
            <person name="Zhang H."/>
            <person name="Shen G."/>
            <person name="Guo B."/>
            <person name="Wei J."/>
            <person name="Xu J."/>
            <person name="St-Pierre B."/>
            <person name="Chen S."/>
            <person name="Sun C."/>
        </authorList>
    </citation>
    <scope>NUCLEOTIDE SEQUENCE [LARGE SCALE GENOMIC DNA]</scope>
</reference>
<keyword evidence="2" id="KW-1185">Reference proteome</keyword>
<sequence length="104" mass="11950">MKFESFIMSKDVQLPTPYNEGTSESPHSNFDTMKVIMQELQSMRREMGDINKVKVTLKGMSIPILKGVIETTIIMVHLKYRFKALINSMLVVNSLLLEVEEEEV</sequence>
<dbReference type="Proteomes" id="UP001060085">
    <property type="component" value="Linkage Group LG01"/>
</dbReference>
<protein>
    <submittedName>
        <fullName evidence="1">Uncharacterized protein</fullName>
    </submittedName>
</protein>
<evidence type="ECO:0000313" key="1">
    <source>
        <dbReference type="EMBL" id="KAI5681915.1"/>
    </source>
</evidence>
<comment type="caution">
    <text evidence="1">The sequence shown here is derived from an EMBL/GenBank/DDBJ whole genome shotgun (WGS) entry which is preliminary data.</text>
</comment>